<evidence type="ECO:0000313" key="3">
    <source>
        <dbReference type="Proteomes" id="UP000828390"/>
    </source>
</evidence>
<feature type="region of interest" description="Disordered" evidence="1">
    <location>
        <begin position="535"/>
        <end position="561"/>
    </location>
</feature>
<dbReference type="AlphaFoldDB" id="A0A9D4F169"/>
<proteinExistence type="predicted"/>
<comment type="caution">
    <text evidence="2">The sequence shown here is derived from an EMBL/GenBank/DDBJ whole genome shotgun (WGS) entry which is preliminary data.</text>
</comment>
<reference evidence="2" key="2">
    <citation type="submission" date="2020-11" db="EMBL/GenBank/DDBJ databases">
        <authorList>
            <person name="McCartney M.A."/>
            <person name="Auch B."/>
            <person name="Kono T."/>
            <person name="Mallez S."/>
            <person name="Becker A."/>
            <person name="Gohl D.M."/>
            <person name="Silverstein K.A.T."/>
            <person name="Koren S."/>
            <person name="Bechman K.B."/>
            <person name="Herman A."/>
            <person name="Abrahante J.E."/>
            <person name="Garbe J."/>
        </authorList>
    </citation>
    <scope>NUCLEOTIDE SEQUENCE</scope>
    <source>
        <strain evidence="2">Duluth1</strain>
        <tissue evidence="2">Whole animal</tissue>
    </source>
</reference>
<feature type="compositionally biased region" description="Basic and acidic residues" evidence="1">
    <location>
        <begin position="442"/>
        <end position="452"/>
    </location>
</feature>
<dbReference type="EMBL" id="JAIWYP010000008">
    <property type="protein sequence ID" value="KAH3789788.1"/>
    <property type="molecule type" value="Genomic_DNA"/>
</dbReference>
<organism evidence="2 3">
    <name type="scientific">Dreissena polymorpha</name>
    <name type="common">Zebra mussel</name>
    <name type="synonym">Mytilus polymorpha</name>
    <dbReference type="NCBI Taxonomy" id="45954"/>
    <lineage>
        <taxon>Eukaryota</taxon>
        <taxon>Metazoa</taxon>
        <taxon>Spiralia</taxon>
        <taxon>Lophotrochozoa</taxon>
        <taxon>Mollusca</taxon>
        <taxon>Bivalvia</taxon>
        <taxon>Autobranchia</taxon>
        <taxon>Heteroconchia</taxon>
        <taxon>Euheterodonta</taxon>
        <taxon>Imparidentia</taxon>
        <taxon>Neoheterodontei</taxon>
        <taxon>Myida</taxon>
        <taxon>Dreissenoidea</taxon>
        <taxon>Dreissenidae</taxon>
        <taxon>Dreissena</taxon>
    </lineage>
</organism>
<sequence length="705" mass="78837">MKVQGDIFDIILFHGPDIWGQTIIYTKELINTHMAVYPAKLYATNPAYGLRDIVWHVIALLKKGHKVAILDGHGSRKTRVSYIRIFKKKIADVTIAQLSVLPRHGLWQVSWSRELQHAASGAIGGLEGAESSTGTLADWFSDETDAEVNYKNAKVQKPDSTEGCQLFERCICLYALSNYKFEVPALFLQWECVSGCYADDKLCSTVAMVMEIWYRAYTCGRIILVCDGRQLRTGEITKVQMQTHLDRVGSAICRKFQSCPVYVITVGEDIVGGEFVLPPRPGVLAFLQGRHGLNLHSRRTLYLFQTADHANMAEHAGVRHLKVSKVMEHPAMVTSSLSVNTPAIPAPLTDMKIVPSQHGTESRIPFVDELEAFTNGRIVRNLPCGKLECMYAVTKDCVLSYQKLYEEHATKISDQGSRMSPKKNHSKLETDDMKTSQSSALKSHDLAGDKSKSSISSRDLPNWMMKKTSIHGSVTHMQDSTDSLKAKKHSKTWYVMTEKELTEVAFDILKQAGKDDIALQLSRAVEEERDAFASNMSTANKSHKRSKHGHSKTVSTDKKSMLQEHDNIGDELGSLCPKMDPEDSHDDMVNVQYSKEDEKDNGVSEGSDDSDSETRETTHHKGSVDHTFSGCEEMVDNTGVAHKGRRADVYKQHIDKRAGLSLSVTSAARDKWFDAKEIVTDILEDFTMPSSIQKPSPRKRSRCTF</sequence>
<feature type="region of interest" description="Disordered" evidence="1">
    <location>
        <begin position="411"/>
        <end position="460"/>
    </location>
</feature>
<feature type="region of interest" description="Disordered" evidence="1">
    <location>
        <begin position="593"/>
        <end position="629"/>
    </location>
</feature>
<gene>
    <name evidence="2" type="ORF">DPMN_167976</name>
</gene>
<feature type="compositionally biased region" description="Basic residues" evidence="1">
    <location>
        <begin position="541"/>
        <end position="551"/>
    </location>
</feature>
<name>A0A9D4F169_DREPO</name>
<accession>A0A9D4F169</accession>
<protein>
    <submittedName>
        <fullName evidence="2">Uncharacterized protein</fullName>
    </submittedName>
</protein>
<evidence type="ECO:0000313" key="2">
    <source>
        <dbReference type="EMBL" id="KAH3789788.1"/>
    </source>
</evidence>
<keyword evidence="3" id="KW-1185">Reference proteome</keyword>
<reference evidence="2" key="1">
    <citation type="journal article" date="2019" name="bioRxiv">
        <title>The Genome of the Zebra Mussel, Dreissena polymorpha: A Resource for Invasive Species Research.</title>
        <authorList>
            <person name="McCartney M.A."/>
            <person name="Auch B."/>
            <person name="Kono T."/>
            <person name="Mallez S."/>
            <person name="Zhang Y."/>
            <person name="Obille A."/>
            <person name="Becker A."/>
            <person name="Abrahante J.E."/>
            <person name="Garbe J."/>
            <person name="Badalamenti J.P."/>
            <person name="Herman A."/>
            <person name="Mangelson H."/>
            <person name="Liachko I."/>
            <person name="Sullivan S."/>
            <person name="Sone E.D."/>
            <person name="Koren S."/>
            <person name="Silverstein K.A.T."/>
            <person name="Beckman K.B."/>
            <person name="Gohl D.M."/>
        </authorList>
    </citation>
    <scope>NUCLEOTIDE SEQUENCE</scope>
    <source>
        <strain evidence="2">Duluth1</strain>
        <tissue evidence="2">Whole animal</tissue>
    </source>
</reference>
<dbReference type="Proteomes" id="UP000828390">
    <property type="component" value="Unassembled WGS sequence"/>
</dbReference>
<dbReference type="OrthoDB" id="6143546at2759"/>
<feature type="compositionally biased region" description="Basic and acidic residues" evidence="1">
    <location>
        <begin position="593"/>
        <end position="602"/>
    </location>
</feature>
<feature type="compositionally biased region" description="Basic and acidic residues" evidence="1">
    <location>
        <begin position="612"/>
        <end position="624"/>
    </location>
</feature>
<evidence type="ECO:0000256" key="1">
    <source>
        <dbReference type="SAM" id="MobiDB-lite"/>
    </source>
</evidence>